<evidence type="ECO:0000313" key="3">
    <source>
        <dbReference type="Proteomes" id="UP000664701"/>
    </source>
</evidence>
<accession>A0ABZ2SVS5</accession>
<keyword evidence="3" id="KW-1185">Reference proteome</keyword>
<protein>
    <recommendedName>
        <fullName evidence="1">NADP-dependent oxidoreductase domain-containing protein</fullName>
    </recommendedName>
</protein>
<dbReference type="SUPFAM" id="SSF51430">
    <property type="entry name" value="NAD(P)-linked oxidoreductase"/>
    <property type="match status" value="1"/>
</dbReference>
<evidence type="ECO:0000313" key="2">
    <source>
        <dbReference type="EMBL" id="WYJ78174.1"/>
    </source>
</evidence>
<dbReference type="PANTHER" id="PTHR43638:SF3">
    <property type="entry name" value="ALDEHYDE REDUCTASE"/>
    <property type="match status" value="1"/>
</dbReference>
<dbReference type="Pfam" id="PF00248">
    <property type="entry name" value="Aldo_ket_red"/>
    <property type="match status" value="1"/>
</dbReference>
<reference evidence="2 3" key="1">
    <citation type="submission" date="2024-03" db="EMBL/GenBank/DDBJ databases">
        <title>The Genome Sequence of Enterococcus sp. DIV2402.</title>
        <authorList>
            <consortium name="The Broad Institute Genomics Platform"/>
            <consortium name="The Broad Institute Microbial Omics Core"/>
            <consortium name="The Broad Institute Genomic Center for Infectious Diseases"/>
            <person name="Earl A."/>
            <person name="Manson A."/>
            <person name="Gilmore M."/>
            <person name="Schwartman J."/>
            <person name="Shea T."/>
            <person name="Abouelleil A."/>
            <person name="Cao P."/>
            <person name="Chapman S."/>
            <person name="Cusick C."/>
            <person name="Young S."/>
            <person name="Neafsey D."/>
            <person name="Nusbaum C."/>
            <person name="Birren B."/>
        </authorList>
    </citation>
    <scope>NUCLEOTIDE SEQUENCE [LARGE SCALE GENOMIC DNA]</scope>
    <source>
        <strain evidence="2 3">DIV2402</strain>
    </source>
</reference>
<evidence type="ECO:0000259" key="1">
    <source>
        <dbReference type="Pfam" id="PF00248"/>
    </source>
</evidence>
<dbReference type="PANTHER" id="PTHR43638">
    <property type="entry name" value="OXIDOREDUCTASE, ALDO/KETO REDUCTASE FAMILY PROTEIN"/>
    <property type="match status" value="1"/>
</dbReference>
<dbReference type="PRINTS" id="PR00069">
    <property type="entry name" value="ALDKETRDTASE"/>
</dbReference>
<dbReference type="PIRSF" id="PIRSF000097">
    <property type="entry name" value="AKR"/>
    <property type="match status" value="1"/>
</dbReference>
<organism evidence="2 3">
    <name type="scientific">Candidatus Enterococcus lowellii</name>
    <dbReference type="NCBI Taxonomy" id="2230877"/>
    <lineage>
        <taxon>Bacteria</taxon>
        <taxon>Bacillati</taxon>
        <taxon>Bacillota</taxon>
        <taxon>Bacilli</taxon>
        <taxon>Lactobacillales</taxon>
        <taxon>Enterococcaceae</taxon>
        <taxon>Enterococcus</taxon>
    </lineage>
</organism>
<dbReference type="InterPro" id="IPR036812">
    <property type="entry name" value="NAD(P)_OxRdtase_dom_sf"/>
</dbReference>
<feature type="domain" description="NADP-dependent oxidoreductase" evidence="1">
    <location>
        <begin position="11"/>
        <end position="268"/>
    </location>
</feature>
<dbReference type="RefSeq" id="WP_207941663.1">
    <property type="nucleotide sequence ID" value="NZ_CP147251.1"/>
</dbReference>
<dbReference type="Proteomes" id="UP000664701">
    <property type="component" value="Chromosome"/>
</dbReference>
<dbReference type="InterPro" id="IPR023210">
    <property type="entry name" value="NADP_OxRdtase_dom"/>
</dbReference>
<dbReference type="CDD" id="cd19138">
    <property type="entry name" value="AKR_YeaE"/>
    <property type="match status" value="1"/>
</dbReference>
<sequence>MVKINQQSVFPIGLGTWHMGDVPQKRAQEIQALRAGLDHGAKVIDTAEMYGEGNAERLVGEAIQPYRRKELYLISKVYPWNASLEQLPIRLDNSLRRLGTDYLDMYLLHWRGNIPLAETVEALERAKQSGKIRAWGVSNFDLADMEELMRVTNGQNCQTNQVLYNLSERGIEFDLLPYMQKRQLPLIAYSPIAQGDSLGGHLTEQRVLQEIAHQHQVDIFQVLLAWCLRDGQTLAIPQSSSVAHTISNIQAGHLQLTEEELALIDALYPAPTAKQPLAIL</sequence>
<dbReference type="Gene3D" id="3.20.20.100">
    <property type="entry name" value="NADP-dependent oxidoreductase domain"/>
    <property type="match status" value="1"/>
</dbReference>
<proteinExistence type="predicted"/>
<gene>
    <name evidence="2" type="ORF">DOK78_002831</name>
</gene>
<name>A0ABZ2SVS5_9ENTE</name>
<dbReference type="InterPro" id="IPR020471">
    <property type="entry name" value="AKR"/>
</dbReference>
<dbReference type="EMBL" id="CP147251">
    <property type="protein sequence ID" value="WYJ78174.1"/>
    <property type="molecule type" value="Genomic_DNA"/>
</dbReference>